<dbReference type="EMBL" id="CP049109">
    <property type="protein sequence ID" value="QIG79439.1"/>
    <property type="molecule type" value="Genomic_DNA"/>
</dbReference>
<proteinExistence type="predicted"/>
<accession>A0A6G6Y3G6</accession>
<evidence type="ECO:0000313" key="2">
    <source>
        <dbReference type="Proteomes" id="UP000501568"/>
    </source>
</evidence>
<gene>
    <name evidence="1" type="ORF">G5C33_06320</name>
</gene>
<dbReference type="InterPro" id="IPR041895">
    <property type="entry name" value="ArdA_dom1"/>
</dbReference>
<reference evidence="1 2" key="1">
    <citation type="submission" date="2020-02" db="EMBL/GenBank/DDBJ databases">
        <authorList>
            <person name="Zheng R.K."/>
            <person name="Sun C.M."/>
        </authorList>
    </citation>
    <scope>NUCLEOTIDE SEQUENCE [LARGE SCALE GENOMIC DNA]</scope>
    <source>
        <strain evidence="2">zrk23</strain>
    </source>
</reference>
<dbReference type="AlphaFoldDB" id="A0A6G6Y3G6"/>
<dbReference type="KEGG" id="spzr:G5C33_06320"/>
<organism evidence="1 2">
    <name type="scientific">Stakelama tenebrarum</name>
    <dbReference type="NCBI Taxonomy" id="2711215"/>
    <lineage>
        <taxon>Bacteria</taxon>
        <taxon>Pseudomonadati</taxon>
        <taxon>Pseudomonadota</taxon>
        <taxon>Alphaproteobacteria</taxon>
        <taxon>Sphingomonadales</taxon>
        <taxon>Sphingomonadaceae</taxon>
        <taxon>Stakelama</taxon>
    </lineage>
</organism>
<protein>
    <submittedName>
        <fullName evidence="1">Antirestriction protein ArdA</fullName>
    </submittedName>
</protein>
<dbReference type="Pfam" id="PF07275">
    <property type="entry name" value="ArdA"/>
    <property type="match status" value="1"/>
</dbReference>
<name>A0A6G6Y3G6_9SPHN</name>
<dbReference type="InterPro" id="IPR041893">
    <property type="entry name" value="ArdA_dom3"/>
</dbReference>
<dbReference type="Gene3D" id="3.10.20.480">
    <property type="entry name" value="Antirestriction protein ArdA, domain 1"/>
    <property type="match status" value="1"/>
</dbReference>
<dbReference type="RefSeq" id="WP_165326440.1">
    <property type="nucleotide sequence ID" value="NZ_CP049109.1"/>
</dbReference>
<dbReference type="InterPro" id="IPR009899">
    <property type="entry name" value="ArdA"/>
</dbReference>
<dbReference type="Proteomes" id="UP000501568">
    <property type="component" value="Chromosome"/>
</dbReference>
<sequence>MEKEHEIRIYVACLAAYNNGILHGRWIDAEQDAWAIYDEVAAMLRASPIADAEEWAIHDYEGFEGYQLSEYEGLEDVSAIAAFISQHGKLAGELLSYFGDLDEARSAIEDRYAGEYESVSDFARGLTEETQDIPDSLSFYIDYDRMGRDLEISDVLALETGFGHVHVFWSH</sequence>
<keyword evidence="2" id="KW-1185">Reference proteome</keyword>
<evidence type="ECO:0000313" key="1">
    <source>
        <dbReference type="EMBL" id="QIG79439.1"/>
    </source>
</evidence>
<dbReference type="Gene3D" id="1.10.10.1190">
    <property type="entry name" value="Antirestriction protein ArdA, domain 3"/>
    <property type="match status" value="1"/>
</dbReference>